<dbReference type="PANTHER" id="PTHR45831:SF2">
    <property type="entry name" value="LD24721P"/>
    <property type="match status" value="1"/>
</dbReference>
<dbReference type="RefSeq" id="WP_162655843.1">
    <property type="nucleotide sequence ID" value="NZ_LR593887.1"/>
</dbReference>
<dbReference type="GO" id="GO:0006620">
    <property type="term" value="P:post-translational protein targeting to endoplasmic reticulum membrane"/>
    <property type="evidence" value="ECO:0007669"/>
    <property type="project" value="TreeGrafter"/>
</dbReference>
<dbReference type="Pfam" id="PF13646">
    <property type="entry name" value="HEAT_2"/>
    <property type="match status" value="1"/>
</dbReference>
<dbReference type="GO" id="GO:0072380">
    <property type="term" value="C:TRC complex"/>
    <property type="evidence" value="ECO:0007669"/>
    <property type="project" value="TreeGrafter"/>
</dbReference>
<feature type="repeat" description="TPR" evidence="3">
    <location>
        <begin position="176"/>
        <end position="209"/>
    </location>
</feature>
<dbReference type="PROSITE" id="PS50005">
    <property type="entry name" value="TPR"/>
    <property type="match status" value="2"/>
</dbReference>
<gene>
    <name evidence="4" type="ORF">GMBLW1_33190</name>
</gene>
<name>A0A6C2YHB5_9BACT</name>
<sequence length="229" mass="26242">MSVPKLRELYEQLPQARQSDDAEDWAVRMRGAYADFKEQVLRRYTEGTLQRLLTSDDNLTRRAAVDALGLIGSMACVRDLAERLHDEDPIIVGMTEQALWTIWFRGDSPEEADRLDGILRLENPRRVLTGLDELVARSPNFAEAINQRAIVYFGMKDYARSIDDCRRVLQLNPHHFGAQAGMGQCYLKLRHWRDALHAFELALRIHPGMDGVKENIRLLREAIGEDPTD</sequence>
<keyword evidence="2 3" id="KW-0802">TPR repeat</keyword>
<dbReference type="SUPFAM" id="SSF48371">
    <property type="entry name" value="ARM repeat"/>
    <property type="match status" value="1"/>
</dbReference>
<dbReference type="InterPro" id="IPR047150">
    <property type="entry name" value="SGT"/>
</dbReference>
<dbReference type="Proteomes" id="UP000464378">
    <property type="component" value="Chromosome"/>
</dbReference>
<evidence type="ECO:0000256" key="2">
    <source>
        <dbReference type="ARBA" id="ARBA00022803"/>
    </source>
</evidence>
<keyword evidence="5" id="KW-1185">Reference proteome</keyword>
<dbReference type="GO" id="GO:0060090">
    <property type="term" value="F:molecular adaptor activity"/>
    <property type="evidence" value="ECO:0007669"/>
    <property type="project" value="TreeGrafter"/>
</dbReference>
<evidence type="ECO:0000256" key="1">
    <source>
        <dbReference type="ARBA" id="ARBA00022737"/>
    </source>
</evidence>
<dbReference type="Gene3D" id="1.25.10.10">
    <property type="entry name" value="Leucine-rich Repeat Variant"/>
    <property type="match status" value="1"/>
</dbReference>
<organism evidence="4">
    <name type="scientific">Tuwongella immobilis</name>
    <dbReference type="NCBI Taxonomy" id="692036"/>
    <lineage>
        <taxon>Bacteria</taxon>
        <taxon>Pseudomonadati</taxon>
        <taxon>Planctomycetota</taxon>
        <taxon>Planctomycetia</taxon>
        <taxon>Gemmatales</taxon>
        <taxon>Gemmataceae</taxon>
        <taxon>Tuwongella</taxon>
    </lineage>
</organism>
<keyword evidence="1" id="KW-0677">Repeat</keyword>
<evidence type="ECO:0000313" key="4">
    <source>
        <dbReference type="EMBL" id="VIP00641.1"/>
    </source>
</evidence>
<dbReference type="SUPFAM" id="SSF48452">
    <property type="entry name" value="TPR-like"/>
    <property type="match status" value="1"/>
</dbReference>
<dbReference type="Pfam" id="PF00515">
    <property type="entry name" value="TPR_1"/>
    <property type="match status" value="1"/>
</dbReference>
<proteinExistence type="predicted"/>
<dbReference type="InterPro" id="IPR011989">
    <property type="entry name" value="ARM-like"/>
</dbReference>
<dbReference type="PANTHER" id="PTHR45831">
    <property type="entry name" value="LD24721P"/>
    <property type="match status" value="1"/>
</dbReference>
<dbReference type="KEGG" id="tim:GMBLW1_33190"/>
<dbReference type="InterPro" id="IPR019734">
    <property type="entry name" value="TPR_rpt"/>
</dbReference>
<dbReference type="EMBL" id="LR586016">
    <property type="protein sequence ID" value="VIP00641.1"/>
    <property type="molecule type" value="Genomic_DNA"/>
</dbReference>
<dbReference type="SMART" id="SM00028">
    <property type="entry name" value="TPR"/>
    <property type="match status" value="2"/>
</dbReference>
<dbReference type="InterPro" id="IPR016024">
    <property type="entry name" value="ARM-type_fold"/>
</dbReference>
<reference evidence="4" key="1">
    <citation type="submission" date="2019-04" db="EMBL/GenBank/DDBJ databases">
        <authorList>
            <consortium name="Science for Life Laboratories"/>
        </authorList>
    </citation>
    <scope>NUCLEOTIDE SEQUENCE</scope>
    <source>
        <strain evidence="4">MBLW1</strain>
    </source>
</reference>
<protein>
    <submittedName>
        <fullName evidence="4">Uncharacterized protein</fullName>
    </submittedName>
</protein>
<dbReference type="InParanoid" id="A0A6C2YHB5"/>
<dbReference type="Gene3D" id="1.25.40.10">
    <property type="entry name" value="Tetratricopeptide repeat domain"/>
    <property type="match status" value="1"/>
</dbReference>
<dbReference type="InterPro" id="IPR011990">
    <property type="entry name" value="TPR-like_helical_dom_sf"/>
</dbReference>
<dbReference type="GO" id="GO:0016020">
    <property type="term" value="C:membrane"/>
    <property type="evidence" value="ECO:0007669"/>
    <property type="project" value="TreeGrafter"/>
</dbReference>
<accession>A0A6C2YHB5</accession>
<dbReference type="EMBL" id="LR593887">
    <property type="protein sequence ID" value="VTR96700.1"/>
    <property type="molecule type" value="Genomic_DNA"/>
</dbReference>
<evidence type="ECO:0000256" key="3">
    <source>
        <dbReference type="PROSITE-ProRule" id="PRU00339"/>
    </source>
</evidence>
<dbReference type="AlphaFoldDB" id="A0A6C2YHB5"/>
<feature type="repeat" description="TPR" evidence="3">
    <location>
        <begin position="142"/>
        <end position="175"/>
    </location>
</feature>
<evidence type="ECO:0000313" key="5">
    <source>
        <dbReference type="Proteomes" id="UP000464378"/>
    </source>
</evidence>